<dbReference type="AlphaFoldDB" id="A0A166FSE5"/>
<dbReference type="EMBL" id="KV417586">
    <property type="protein sequence ID" value="KZP17110.1"/>
    <property type="molecule type" value="Genomic_DNA"/>
</dbReference>
<gene>
    <name evidence="2" type="ORF">FIBSPDRAFT_1047062</name>
</gene>
<keyword evidence="3" id="KW-1185">Reference proteome</keyword>
<accession>A0A166FSE5</accession>
<protein>
    <submittedName>
        <fullName evidence="2">Uncharacterized protein</fullName>
    </submittedName>
</protein>
<reference evidence="2 3" key="1">
    <citation type="journal article" date="2016" name="Mol. Biol. Evol.">
        <title>Comparative Genomics of Early-Diverging Mushroom-Forming Fungi Provides Insights into the Origins of Lignocellulose Decay Capabilities.</title>
        <authorList>
            <person name="Nagy L.G."/>
            <person name="Riley R."/>
            <person name="Tritt A."/>
            <person name="Adam C."/>
            <person name="Daum C."/>
            <person name="Floudas D."/>
            <person name="Sun H."/>
            <person name="Yadav J.S."/>
            <person name="Pangilinan J."/>
            <person name="Larsson K.H."/>
            <person name="Matsuura K."/>
            <person name="Barry K."/>
            <person name="Labutti K."/>
            <person name="Kuo R."/>
            <person name="Ohm R.A."/>
            <person name="Bhattacharya S.S."/>
            <person name="Shirouzu T."/>
            <person name="Yoshinaga Y."/>
            <person name="Martin F.M."/>
            <person name="Grigoriev I.V."/>
            <person name="Hibbett D.S."/>
        </authorList>
    </citation>
    <scope>NUCLEOTIDE SEQUENCE [LARGE SCALE GENOMIC DNA]</scope>
    <source>
        <strain evidence="2 3">CBS 109695</strain>
    </source>
</reference>
<organism evidence="2 3">
    <name type="scientific">Athelia psychrophila</name>
    <dbReference type="NCBI Taxonomy" id="1759441"/>
    <lineage>
        <taxon>Eukaryota</taxon>
        <taxon>Fungi</taxon>
        <taxon>Dikarya</taxon>
        <taxon>Basidiomycota</taxon>
        <taxon>Agaricomycotina</taxon>
        <taxon>Agaricomycetes</taxon>
        <taxon>Agaricomycetidae</taxon>
        <taxon>Atheliales</taxon>
        <taxon>Atheliaceae</taxon>
        <taxon>Athelia</taxon>
    </lineage>
</organism>
<dbReference type="Proteomes" id="UP000076532">
    <property type="component" value="Unassembled WGS sequence"/>
</dbReference>
<proteinExistence type="predicted"/>
<evidence type="ECO:0000256" key="1">
    <source>
        <dbReference type="SAM" id="MobiDB-lite"/>
    </source>
</evidence>
<feature type="region of interest" description="Disordered" evidence="1">
    <location>
        <begin position="137"/>
        <end position="171"/>
    </location>
</feature>
<evidence type="ECO:0000313" key="2">
    <source>
        <dbReference type="EMBL" id="KZP17110.1"/>
    </source>
</evidence>
<name>A0A166FSE5_9AGAM</name>
<sequence>MELPRYARVLAWPLRCCARARDKRGLDVRMVERIPQGQVDAVRPVARLGGGVELEVDGLGEVRVERLDDRVDVDVGAEDAALVGFGGALPSRQKGSLRAVSTHPAQCRPSFPRPSPHCTPKFLRPNHPSHTHITRISSRLASTVSPPPCRAPATSVPKPPIQDDGFSARPIPRRTNEVPVVRRDGVLHVGDIDLFLAGARVGRTEWVCRRRNADVFASGGGAEDAPSIEVEDDRVSGVFWLGADLVGTWGGTGGCDSEAR</sequence>
<evidence type="ECO:0000313" key="3">
    <source>
        <dbReference type="Proteomes" id="UP000076532"/>
    </source>
</evidence>